<dbReference type="EMBL" id="JARPOI010000005">
    <property type="protein sequence ID" value="KAJ9180219.1"/>
    <property type="molecule type" value="Genomic_DNA"/>
</dbReference>
<evidence type="ECO:0000313" key="4">
    <source>
        <dbReference type="Proteomes" id="UP001174677"/>
    </source>
</evidence>
<reference evidence="3" key="1">
    <citation type="journal article" date="2023" name="Plant Biotechnol. J.">
        <title>Chromosome-level wild Hevea brasiliensis genome provides new tools for genomic-assisted breeding and valuable loci to elevate rubber yield.</title>
        <authorList>
            <person name="Cheng H."/>
            <person name="Song X."/>
            <person name="Hu Y."/>
            <person name="Wu T."/>
            <person name="Yang Q."/>
            <person name="An Z."/>
            <person name="Feng S."/>
            <person name="Deng Z."/>
            <person name="Wu W."/>
            <person name="Zeng X."/>
            <person name="Tu M."/>
            <person name="Wang X."/>
            <person name="Huang H."/>
        </authorList>
    </citation>
    <scope>NUCLEOTIDE SEQUENCE</scope>
    <source>
        <strain evidence="3">MT/VB/25A 57/8</strain>
    </source>
</reference>
<dbReference type="Pfam" id="PF25884">
    <property type="entry name" value="At5g19230"/>
    <property type="match status" value="2"/>
</dbReference>
<dbReference type="InterPro" id="IPR045285">
    <property type="entry name" value="At5g19230-like"/>
</dbReference>
<accession>A0ABQ9MMU5</accession>
<protein>
    <recommendedName>
        <fullName evidence="2">Uncharacterized GPI-anchored protein At5g19230-like domain-containing protein</fullName>
    </recommendedName>
</protein>
<feature type="domain" description="Uncharacterized GPI-anchored protein At5g19230-like" evidence="2">
    <location>
        <begin position="38"/>
        <end position="156"/>
    </location>
</feature>
<dbReference type="InterPro" id="IPR059083">
    <property type="entry name" value="At5g19230_dom"/>
</dbReference>
<dbReference type="PANTHER" id="PTHR33976:SF2">
    <property type="entry name" value="GLYCOPROTEIN MEMBRANE GPI-ANCHORED"/>
    <property type="match status" value="1"/>
</dbReference>
<dbReference type="Proteomes" id="UP001174677">
    <property type="component" value="Chromosome 5"/>
</dbReference>
<evidence type="ECO:0000259" key="2">
    <source>
        <dbReference type="Pfam" id="PF25884"/>
    </source>
</evidence>
<evidence type="ECO:0000256" key="1">
    <source>
        <dbReference type="SAM" id="SignalP"/>
    </source>
</evidence>
<keyword evidence="4" id="KW-1185">Reference proteome</keyword>
<feature type="chain" id="PRO_5046303742" description="Uncharacterized GPI-anchored protein At5g19230-like domain-containing protein" evidence="1">
    <location>
        <begin position="36"/>
        <end position="379"/>
    </location>
</feature>
<keyword evidence="1" id="KW-0732">Signal</keyword>
<evidence type="ECO:0000313" key="3">
    <source>
        <dbReference type="EMBL" id="KAJ9180219.1"/>
    </source>
</evidence>
<name>A0ABQ9MMU5_HEVBR</name>
<proteinExistence type="predicted"/>
<comment type="caution">
    <text evidence="3">The sequence shown here is derived from an EMBL/GenBank/DDBJ whole genome shotgun (WGS) entry which is preliminary data.</text>
</comment>
<dbReference type="PANTHER" id="PTHR33976">
    <property type="entry name" value="OS07G0645000 PROTEIN"/>
    <property type="match status" value="1"/>
</dbReference>
<feature type="signal peptide" evidence="1">
    <location>
        <begin position="1"/>
        <end position="35"/>
    </location>
</feature>
<gene>
    <name evidence="3" type="ORF">P3X46_008491</name>
</gene>
<organism evidence="3 4">
    <name type="scientific">Hevea brasiliensis</name>
    <name type="common">Para rubber tree</name>
    <name type="synonym">Siphonia brasiliensis</name>
    <dbReference type="NCBI Taxonomy" id="3981"/>
    <lineage>
        <taxon>Eukaryota</taxon>
        <taxon>Viridiplantae</taxon>
        <taxon>Streptophyta</taxon>
        <taxon>Embryophyta</taxon>
        <taxon>Tracheophyta</taxon>
        <taxon>Spermatophyta</taxon>
        <taxon>Magnoliopsida</taxon>
        <taxon>eudicotyledons</taxon>
        <taxon>Gunneridae</taxon>
        <taxon>Pentapetalae</taxon>
        <taxon>rosids</taxon>
        <taxon>fabids</taxon>
        <taxon>Malpighiales</taxon>
        <taxon>Euphorbiaceae</taxon>
        <taxon>Crotonoideae</taxon>
        <taxon>Micrandreae</taxon>
        <taxon>Hevea</taxon>
    </lineage>
</organism>
<feature type="domain" description="Uncharacterized GPI-anchored protein At5g19230-like" evidence="2">
    <location>
        <begin position="197"/>
        <end position="316"/>
    </location>
</feature>
<sequence length="379" mass="40904">MRSAMPMASLKLIRLFLFQLLLAIFLLSSPVLSDGAKDIILQGLNSFRKSMGLPALTINENAACLADVFADQVLEDIPCSSSSPQLQNYPDLLASCDIEVNQTREGAFMPVCVPNLVPHLLLSNYTHASHYVKRLTDAKFTGAGLATEDDWMVLILSTNTPGGNFGSEVDALISHDPMSRGSAGDQQQEVNASDAVDLFKSLNYHRAFLDLPTFVENKETGCLAGELALKLGDQPCNEASRSNPLQLHQFPELLSKCNINMKNNRDGVALPVCVPHLDPTTVFTNYTLTDYAKCINDSNFAEAGLGSKGDWMVVILSTNTAQNATEAGDFALANVLVSTMKEQFAGANSLVSTIGFGHNCLMSFMLRVLVYGGAALAWG</sequence>